<comment type="similarity">
    <text evidence="2">Belongs to the glycosyltransferase 2 family.</text>
</comment>
<reference evidence="6 7" key="1">
    <citation type="journal article" date="2014" name="Int. J. Syst. Evol. Microbiol.">
        <title>Complete genome sequence of Corynebacterium casei LMG S-19264T (=DSM 44701T), isolated from a smear-ripened cheese.</title>
        <authorList>
            <consortium name="US DOE Joint Genome Institute (JGI-PGF)"/>
            <person name="Walter F."/>
            <person name="Albersmeier A."/>
            <person name="Kalinowski J."/>
            <person name="Ruckert C."/>
        </authorList>
    </citation>
    <scope>NUCLEOTIDE SEQUENCE [LARGE SCALE GENOMIC DNA]</scope>
    <source>
        <strain evidence="6 7">CGMCC 1.15286</strain>
    </source>
</reference>
<accession>A0A917M813</accession>
<evidence type="ECO:0000256" key="2">
    <source>
        <dbReference type="ARBA" id="ARBA00006739"/>
    </source>
</evidence>
<dbReference type="Gene3D" id="3.90.550.10">
    <property type="entry name" value="Spore Coat Polysaccharide Biosynthesis Protein SpsA, Chain A"/>
    <property type="match status" value="1"/>
</dbReference>
<keyword evidence="3" id="KW-0328">Glycosyltransferase</keyword>
<organism evidence="6 7">
    <name type="scientific">Paenibacillus radicis</name>
    <name type="common">ex Gao et al. 2016</name>
    <dbReference type="NCBI Taxonomy" id="1737354"/>
    <lineage>
        <taxon>Bacteria</taxon>
        <taxon>Bacillati</taxon>
        <taxon>Bacillota</taxon>
        <taxon>Bacilli</taxon>
        <taxon>Bacillales</taxon>
        <taxon>Paenibacillaceae</taxon>
        <taxon>Paenibacillus</taxon>
    </lineage>
</organism>
<dbReference type="PANTHER" id="PTHR43179:SF12">
    <property type="entry name" value="GALACTOFURANOSYLTRANSFERASE GLFT2"/>
    <property type="match status" value="1"/>
</dbReference>
<keyword evidence="4 6" id="KW-0808">Transferase</keyword>
<proteinExistence type="inferred from homology"/>
<gene>
    <name evidence="6" type="ORF">GCM10010918_46230</name>
</gene>
<dbReference type="PANTHER" id="PTHR43179">
    <property type="entry name" value="RHAMNOSYLTRANSFERASE WBBL"/>
    <property type="match status" value="1"/>
</dbReference>
<evidence type="ECO:0000256" key="1">
    <source>
        <dbReference type="ARBA" id="ARBA00004776"/>
    </source>
</evidence>
<comment type="caution">
    <text evidence="6">The sequence shown here is derived from an EMBL/GenBank/DDBJ whole genome shotgun (WGS) entry which is preliminary data.</text>
</comment>
<feature type="domain" description="Glycosyltransferase 2-like" evidence="5">
    <location>
        <begin position="11"/>
        <end position="172"/>
    </location>
</feature>
<dbReference type="RefSeq" id="WP_188891938.1">
    <property type="nucleotide sequence ID" value="NZ_BMHY01000011.1"/>
</dbReference>
<dbReference type="Pfam" id="PF00535">
    <property type="entry name" value="Glycos_transf_2"/>
    <property type="match status" value="1"/>
</dbReference>
<comment type="pathway">
    <text evidence="1">Cell wall biogenesis; cell wall polysaccharide biosynthesis.</text>
</comment>
<sequence length="247" mass="28002">MKKDEKTGLTSIIIPTYNGLPLLREAVASIRNCTTEPYELIVVDNGSTDGTIAYLQEQNINFISHPGNTGFPIACNWGLRLARGEYILLLNNDVLVSKHWLGNMLQHFRRDAAVGIVGPLSNYVSGRQQIEMTGNDVETAARLLNEHRGEYEVVKRVIGFCMLFSRDLLQRVGLLDERFSPGHFEDDDYCYRASLAGYRIVIAKDTFVFHHGSASFKQGDREALNELLARNRQLFIDKWGVDPHRFI</sequence>
<evidence type="ECO:0000256" key="4">
    <source>
        <dbReference type="ARBA" id="ARBA00022679"/>
    </source>
</evidence>
<name>A0A917M813_9BACL</name>
<dbReference type="InterPro" id="IPR029044">
    <property type="entry name" value="Nucleotide-diphossugar_trans"/>
</dbReference>
<evidence type="ECO:0000256" key="3">
    <source>
        <dbReference type="ARBA" id="ARBA00022676"/>
    </source>
</evidence>
<dbReference type="EMBL" id="BMHY01000011">
    <property type="protein sequence ID" value="GGG83373.1"/>
    <property type="molecule type" value="Genomic_DNA"/>
</dbReference>
<dbReference type="InterPro" id="IPR001173">
    <property type="entry name" value="Glyco_trans_2-like"/>
</dbReference>
<dbReference type="AlphaFoldDB" id="A0A917M813"/>
<evidence type="ECO:0000313" key="6">
    <source>
        <dbReference type="EMBL" id="GGG83373.1"/>
    </source>
</evidence>
<dbReference type="GO" id="GO:0016757">
    <property type="term" value="F:glycosyltransferase activity"/>
    <property type="evidence" value="ECO:0007669"/>
    <property type="project" value="UniProtKB-KW"/>
</dbReference>
<evidence type="ECO:0000259" key="5">
    <source>
        <dbReference type="Pfam" id="PF00535"/>
    </source>
</evidence>
<dbReference type="SUPFAM" id="SSF53448">
    <property type="entry name" value="Nucleotide-diphospho-sugar transferases"/>
    <property type="match status" value="1"/>
</dbReference>
<evidence type="ECO:0000313" key="7">
    <source>
        <dbReference type="Proteomes" id="UP000600247"/>
    </source>
</evidence>
<protein>
    <submittedName>
        <fullName evidence="6">Glycosyl transferase</fullName>
    </submittedName>
</protein>
<keyword evidence="7" id="KW-1185">Reference proteome</keyword>
<dbReference type="Proteomes" id="UP000600247">
    <property type="component" value="Unassembled WGS sequence"/>
</dbReference>
<dbReference type="CDD" id="cd04186">
    <property type="entry name" value="GT_2_like_c"/>
    <property type="match status" value="1"/>
</dbReference>